<dbReference type="GO" id="GO:0005634">
    <property type="term" value="C:nucleus"/>
    <property type="evidence" value="ECO:0007669"/>
    <property type="project" value="UniProtKB-SubCell"/>
</dbReference>
<dbReference type="AlphaFoldDB" id="A0A9P7VCI5"/>
<organism evidence="11 12">
    <name type="scientific">Scheffersomyces spartinae</name>
    <dbReference type="NCBI Taxonomy" id="45513"/>
    <lineage>
        <taxon>Eukaryota</taxon>
        <taxon>Fungi</taxon>
        <taxon>Dikarya</taxon>
        <taxon>Ascomycota</taxon>
        <taxon>Saccharomycotina</taxon>
        <taxon>Pichiomycetes</taxon>
        <taxon>Debaryomycetaceae</taxon>
        <taxon>Scheffersomyces</taxon>
    </lineage>
</organism>
<accession>A0A9P7VCI5</accession>
<dbReference type="Pfam" id="PF24990">
    <property type="entry name" value="PAS_13"/>
    <property type="match status" value="2"/>
</dbReference>
<dbReference type="OrthoDB" id="2538135at2759"/>
<keyword evidence="12" id="KW-1185">Reference proteome</keyword>
<dbReference type="GO" id="GO:0009267">
    <property type="term" value="P:cellular response to starvation"/>
    <property type="evidence" value="ECO:0007669"/>
    <property type="project" value="TreeGrafter"/>
</dbReference>
<gene>
    <name evidence="11" type="primary">ERT1</name>
    <name evidence="11" type="ORF">KQ657_003880</name>
</gene>
<dbReference type="Proteomes" id="UP000790833">
    <property type="component" value="Unassembled WGS sequence"/>
</dbReference>
<proteinExistence type="predicted"/>
<evidence type="ECO:0000313" key="11">
    <source>
        <dbReference type="EMBL" id="KAG7195352.1"/>
    </source>
</evidence>
<feature type="region of interest" description="Disordered" evidence="9">
    <location>
        <begin position="177"/>
        <end position="196"/>
    </location>
</feature>
<feature type="domain" description="ERT1/acuK family PAS" evidence="10">
    <location>
        <begin position="546"/>
        <end position="573"/>
    </location>
</feature>
<dbReference type="PANTHER" id="PTHR47659">
    <property type="entry name" value="ZN(II)2CYS6 TRANSCRIPTION FACTOR (EUROFUNG)-RELATED"/>
    <property type="match status" value="1"/>
</dbReference>
<feature type="compositionally biased region" description="Polar residues" evidence="9">
    <location>
        <begin position="282"/>
        <end position="301"/>
    </location>
</feature>
<keyword evidence="2" id="KW-0479">Metal-binding</keyword>
<evidence type="ECO:0000256" key="1">
    <source>
        <dbReference type="ARBA" id="ARBA00004123"/>
    </source>
</evidence>
<evidence type="ECO:0000259" key="10">
    <source>
        <dbReference type="Pfam" id="PF24990"/>
    </source>
</evidence>
<evidence type="ECO:0000256" key="7">
    <source>
        <dbReference type="ARBA" id="ARBA00023242"/>
    </source>
</evidence>
<comment type="caution">
    <text evidence="11">The sequence shown here is derived from an EMBL/GenBank/DDBJ whole genome shotgun (WGS) entry which is preliminary data.</text>
</comment>
<keyword evidence="7" id="KW-0539">Nucleus</keyword>
<feature type="region of interest" description="Disordered" evidence="9">
    <location>
        <begin position="268"/>
        <end position="301"/>
    </location>
</feature>
<evidence type="ECO:0000256" key="9">
    <source>
        <dbReference type="SAM" id="MobiDB-lite"/>
    </source>
</evidence>
<keyword evidence="4" id="KW-0805">Transcription regulation</keyword>
<keyword evidence="5" id="KW-0238">DNA-binding</keyword>
<evidence type="ECO:0000256" key="2">
    <source>
        <dbReference type="ARBA" id="ARBA00022723"/>
    </source>
</evidence>
<protein>
    <submittedName>
        <fullName evidence="11">Transcriptional regulator of nonfermentable carbon utilization</fullName>
    </submittedName>
</protein>
<evidence type="ECO:0000256" key="3">
    <source>
        <dbReference type="ARBA" id="ARBA00022833"/>
    </source>
</evidence>
<dbReference type="GO" id="GO:0000977">
    <property type="term" value="F:RNA polymerase II transcription regulatory region sequence-specific DNA binding"/>
    <property type="evidence" value="ECO:0007669"/>
    <property type="project" value="TreeGrafter"/>
</dbReference>
<dbReference type="RefSeq" id="XP_043050899.1">
    <property type="nucleotide sequence ID" value="XM_043194575.1"/>
</dbReference>
<evidence type="ECO:0000313" key="12">
    <source>
        <dbReference type="Proteomes" id="UP000790833"/>
    </source>
</evidence>
<reference evidence="11" key="1">
    <citation type="submission" date="2021-03" db="EMBL/GenBank/DDBJ databases">
        <authorList>
            <person name="Palmer J.M."/>
        </authorList>
    </citation>
    <scope>NUCLEOTIDE SEQUENCE</scope>
    <source>
        <strain evidence="11">ARV_011</strain>
    </source>
</reference>
<comment type="function">
    <text evidence="8">Transcription factor which regulates nonfermentable carbon utilization. Activator of gluconeogenetic genes.</text>
</comment>
<dbReference type="PANTHER" id="PTHR47659:SF1">
    <property type="entry name" value="TRANSCRIPTION ACTIVATOR OF GLUCONEOGENESIS ERT1"/>
    <property type="match status" value="1"/>
</dbReference>
<sequence length="575" mass="64213">MTCDATRPCKRCIQRGLQTSCEDAPRKRKKYLADVPNNALHNPRLIQSSSSMMSLTGMNSQDLSTYASPFAIPMNQRLTEASTINTGSIPFQATIFQQSASLPVNYLNNEYYSVGEPSVSNSNTQSTLPEVDGDAANNMSKVKMEEDSDPFQNIDEAQNTNMAFAPRDNSTISNNSIGSQKEIPSNNKVNGLGIPDTYSRNRRTNFLSSAADLEYSTLSNILQDNFMHHQSTSTEGTPNSGSNISPVVSPNVNNSHSIATMTKLPPLNPQAGLSGGAHLNDGRNNQRSLNNYPTTSNASPSDLSMLRKSLYENEHHPKCDDNINQYFLGATTVENQIQTFPDAISAIDKLKETDAAVFQERNSKLALSFVIGVPPDENQEINTIYKEPEEIYARVVKPFSYTPGYHSLIAYLRKRFPREMLVKMAESMAIYRPSFIACTNSLKEHDLIFMEQCFQRTLLTYDNFIRVSGTPTIVWRRTGEIAYVGNEFCVLTGWKADDLLRNKFIVELLDDKSVVEYFELFSHIAFGDFLGATMTECTLLTPNPDIKIRTGCMWTLKRDVFGIPMMIIGNFLPIV</sequence>
<dbReference type="GO" id="GO:0003700">
    <property type="term" value="F:DNA-binding transcription factor activity"/>
    <property type="evidence" value="ECO:0007669"/>
    <property type="project" value="TreeGrafter"/>
</dbReference>
<keyword evidence="3" id="KW-0862">Zinc</keyword>
<name>A0A9P7VCI5_9ASCO</name>
<dbReference type="GeneID" id="66117254"/>
<feature type="compositionally biased region" description="Polar residues" evidence="9">
    <location>
        <begin position="177"/>
        <end position="189"/>
    </location>
</feature>
<dbReference type="InterPro" id="IPR050335">
    <property type="entry name" value="ERT1_acuK_gluconeogen_tf"/>
</dbReference>
<evidence type="ECO:0000256" key="5">
    <source>
        <dbReference type="ARBA" id="ARBA00023125"/>
    </source>
</evidence>
<dbReference type="GO" id="GO:0046872">
    <property type="term" value="F:metal ion binding"/>
    <property type="evidence" value="ECO:0007669"/>
    <property type="project" value="UniProtKB-KW"/>
</dbReference>
<feature type="domain" description="ERT1/acuK family PAS" evidence="10">
    <location>
        <begin position="470"/>
        <end position="543"/>
    </location>
</feature>
<dbReference type="InterPro" id="IPR056751">
    <property type="entry name" value="PAS_13"/>
</dbReference>
<evidence type="ECO:0000256" key="8">
    <source>
        <dbReference type="ARBA" id="ARBA00037475"/>
    </source>
</evidence>
<comment type="subcellular location">
    <subcellularLocation>
        <location evidence="1">Nucleus</location>
    </subcellularLocation>
</comment>
<keyword evidence="6" id="KW-0804">Transcription</keyword>
<evidence type="ECO:0000256" key="6">
    <source>
        <dbReference type="ARBA" id="ARBA00023163"/>
    </source>
</evidence>
<dbReference type="EMBL" id="JAHMUF010000004">
    <property type="protein sequence ID" value="KAG7195352.1"/>
    <property type="molecule type" value="Genomic_DNA"/>
</dbReference>
<evidence type="ECO:0000256" key="4">
    <source>
        <dbReference type="ARBA" id="ARBA00023015"/>
    </source>
</evidence>